<dbReference type="EMBL" id="JACIDJ010000003">
    <property type="protein sequence ID" value="MBB3898732.1"/>
    <property type="molecule type" value="Genomic_DNA"/>
</dbReference>
<dbReference type="Gene3D" id="3.40.190.150">
    <property type="entry name" value="Bordetella uptake gene, domain 1"/>
    <property type="match status" value="1"/>
</dbReference>
<name>A0A840ACT1_9PROT</name>
<accession>A0A840ACT1</accession>
<dbReference type="Gene3D" id="3.40.190.10">
    <property type="entry name" value="Periplasmic binding protein-like II"/>
    <property type="match status" value="1"/>
</dbReference>
<evidence type="ECO:0000256" key="2">
    <source>
        <dbReference type="SAM" id="SignalP"/>
    </source>
</evidence>
<protein>
    <submittedName>
        <fullName evidence="3">Tripartite-type tricarboxylate transporter receptor subunit TctC</fullName>
    </submittedName>
</protein>
<dbReference type="PANTHER" id="PTHR42928:SF5">
    <property type="entry name" value="BLR1237 PROTEIN"/>
    <property type="match status" value="1"/>
</dbReference>
<comment type="caution">
    <text evidence="3">The sequence shown here is derived from an EMBL/GenBank/DDBJ whole genome shotgun (WGS) entry which is preliminary data.</text>
</comment>
<dbReference type="PANTHER" id="PTHR42928">
    <property type="entry name" value="TRICARBOXYLATE-BINDING PROTEIN"/>
    <property type="match status" value="1"/>
</dbReference>
<dbReference type="InterPro" id="IPR042100">
    <property type="entry name" value="Bug_dom1"/>
</dbReference>
<comment type="similarity">
    <text evidence="1">Belongs to the UPF0065 (bug) family.</text>
</comment>
<proteinExistence type="inferred from homology"/>
<feature type="chain" id="PRO_5033016509" evidence="2">
    <location>
        <begin position="25"/>
        <end position="323"/>
    </location>
</feature>
<organism evidence="3 4">
    <name type="scientific">Roseococcus suduntuyensis</name>
    <dbReference type="NCBI Taxonomy" id="455361"/>
    <lineage>
        <taxon>Bacteria</taxon>
        <taxon>Pseudomonadati</taxon>
        <taxon>Pseudomonadota</taxon>
        <taxon>Alphaproteobacteria</taxon>
        <taxon>Acetobacterales</taxon>
        <taxon>Roseomonadaceae</taxon>
        <taxon>Roseococcus</taxon>
    </lineage>
</organism>
<reference evidence="3 4" key="1">
    <citation type="submission" date="2020-08" db="EMBL/GenBank/DDBJ databases">
        <title>Genomic Encyclopedia of Type Strains, Phase IV (KMG-IV): sequencing the most valuable type-strain genomes for metagenomic binning, comparative biology and taxonomic classification.</title>
        <authorList>
            <person name="Goeker M."/>
        </authorList>
    </citation>
    <scope>NUCLEOTIDE SEQUENCE [LARGE SCALE GENOMIC DNA]</scope>
    <source>
        <strain evidence="3 4">DSM 19979</strain>
    </source>
</reference>
<gene>
    <name evidence="3" type="ORF">GGQ83_002175</name>
</gene>
<dbReference type="Pfam" id="PF03401">
    <property type="entry name" value="TctC"/>
    <property type="match status" value="1"/>
</dbReference>
<evidence type="ECO:0000313" key="4">
    <source>
        <dbReference type="Proteomes" id="UP000553193"/>
    </source>
</evidence>
<dbReference type="InterPro" id="IPR005064">
    <property type="entry name" value="BUG"/>
</dbReference>
<keyword evidence="4" id="KW-1185">Reference proteome</keyword>
<keyword evidence="3" id="KW-0675">Receptor</keyword>
<dbReference type="RefSeq" id="WP_184383829.1">
    <property type="nucleotide sequence ID" value="NZ_JACIDJ010000003.1"/>
</dbReference>
<dbReference type="PIRSF" id="PIRSF017082">
    <property type="entry name" value="YflP"/>
    <property type="match status" value="1"/>
</dbReference>
<evidence type="ECO:0000256" key="1">
    <source>
        <dbReference type="ARBA" id="ARBA00006987"/>
    </source>
</evidence>
<dbReference type="Proteomes" id="UP000553193">
    <property type="component" value="Unassembled WGS sequence"/>
</dbReference>
<evidence type="ECO:0000313" key="3">
    <source>
        <dbReference type="EMBL" id="MBB3898732.1"/>
    </source>
</evidence>
<sequence length="323" mass="34304">MSIITTARRALLLGALAAPAVVHAQGAWPQRPVRVIIPWPPGGGADTVGRILFARVAEILGQNFIIENRPGATGTIGANAAVRSAADGYTLLYDATGLSINPFLMPHIPFDVRRDLVPVFLSAVVPNLLVVTPSVQVRTVQDVIALARNTPGGLNWAFSGNGSAQHMALELFRQMTQLPLTHVPYRGGGPALTDVIGGQINFFFSNASASTGHVQSGALRAVGHSGAGRLASLPDVPAVAETLPGFEAYEWNGAFVPRGTPAEVVQRLNAAMNEAIAHPAVAERLAGLNVGTRRNTPDEFRAFLEAELSKWERVIREGNIRLD</sequence>
<dbReference type="SUPFAM" id="SSF53850">
    <property type="entry name" value="Periplasmic binding protein-like II"/>
    <property type="match status" value="1"/>
</dbReference>
<dbReference type="AlphaFoldDB" id="A0A840ACT1"/>
<dbReference type="CDD" id="cd13578">
    <property type="entry name" value="PBP2_Bug27"/>
    <property type="match status" value="1"/>
</dbReference>
<feature type="signal peptide" evidence="2">
    <location>
        <begin position="1"/>
        <end position="24"/>
    </location>
</feature>
<keyword evidence="2" id="KW-0732">Signal</keyword>